<sequence length="104" mass="11982">MVDTRQAKRMFSCTWRQWNKNMRNKHMHGDDEDNRARITEGRAVAVRIKIPEKGHERGEIRVQRAIADQREGSAKELIEQSPVSEGFCSYLRNRITIVASAVTG</sequence>
<evidence type="ECO:0000313" key="1">
    <source>
        <dbReference type="EMBL" id="KAJ8633340.1"/>
    </source>
</evidence>
<name>A0ACC2LJ11_PERAE</name>
<dbReference type="Proteomes" id="UP001234297">
    <property type="component" value="Chromosome 8"/>
</dbReference>
<dbReference type="EMBL" id="CM056816">
    <property type="protein sequence ID" value="KAJ8633340.1"/>
    <property type="molecule type" value="Genomic_DNA"/>
</dbReference>
<reference evidence="1 2" key="1">
    <citation type="journal article" date="2022" name="Hortic Res">
        <title>A haplotype resolved chromosomal level avocado genome allows analysis of novel avocado genes.</title>
        <authorList>
            <person name="Nath O."/>
            <person name="Fletcher S.J."/>
            <person name="Hayward A."/>
            <person name="Shaw L.M."/>
            <person name="Masouleh A.K."/>
            <person name="Furtado A."/>
            <person name="Henry R.J."/>
            <person name="Mitter N."/>
        </authorList>
    </citation>
    <scope>NUCLEOTIDE SEQUENCE [LARGE SCALE GENOMIC DNA]</scope>
    <source>
        <strain evidence="2">cv. Hass</strain>
    </source>
</reference>
<keyword evidence="2" id="KW-1185">Reference proteome</keyword>
<organism evidence="1 2">
    <name type="scientific">Persea americana</name>
    <name type="common">Avocado</name>
    <dbReference type="NCBI Taxonomy" id="3435"/>
    <lineage>
        <taxon>Eukaryota</taxon>
        <taxon>Viridiplantae</taxon>
        <taxon>Streptophyta</taxon>
        <taxon>Embryophyta</taxon>
        <taxon>Tracheophyta</taxon>
        <taxon>Spermatophyta</taxon>
        <taxon>Magnoliopsida</taxon>
        <taxon>Magnoliidae</taxon>
        <taxon>Laurales</taxon>
        <taxon>Lauraceae</taxon>
        <taxon>Persea</taxon>
    </lineage>
</organism>
<proteinExistence type="predicted"/>
<comment type="caution">
    <text evidence="1">The sequence shown here is derived from an EMBL/GenBank/DDBJ whole genome shotgun (WGS) entry which is preliminary data.</text>
</comment>
<protein>
    <submittedName>
        <fullName evidence="1">Uncharacterized protein</fullName>
    </submittedName>
</protein>
<accession>A0ACC2LJ11</accession>
<evidence type="ECO:0000313" key="2">
    <source>
        <dbReference type="Proteomes" id="UP001234297"/>
    </source>
</evidence>
<gene>
    <name evidence="1" type="ORF">MRB53_026676</name>
</gene>